<dbReference type="Gene3D" id="3.90.226.10">
    <property type="entry name" value="2-enoyl-CoA Hydratase, Chain A, domain 1"/>
    <property type="match status" value="1"/>
</dbReference>
<gene>
    <name evidence="2" type="ORF">SAMN02982922_5594</name>
</gene>
<dbReference type="SUPFAM" id="SSF52096">
    <property type="entry name" value="ClpP/crotonase"/>
    <property type="match status" value="1"/>
</dbReference>
<evidence type="ECO:0000313" key="3">
    <source>
        <dbReference type="Proteomes" id="UP000193083"/>
    </source>
</evidence>
<proteinExistence type="predicted"/>
<accession>A0A1X7PY91</accession>
<evidence type="ECO:0008006" key="4">
    <source>
        <dbReference type="Google" id="ProtNLM"/>
    </source>
</evidence>
<name>A0A1X7PY91_9HYPH</name>
<dbReference type="InterPro" id="IPR029045">
    <property type="entry name" value="ClpP/crotonase-like_dom_sf"/>
</dbReference>
<protein>
    <recommendedName>
        <fullName evidence="4">ATP-dependent Clp protease proteolytic subunit</fullName>
    </recommendedName>
</protein>
<dbReference type="OrthoDB" id="5936191at2"/>
<keyword evidence="3" id="KW-1185">Reference proteome</keyword>
<evidence type="ECO:0000313" key="2">
    <source>
        <dbReference type="EMBL" id="SMH56779.1"/>
    </source>
</evidence>
<sequence>MNGDPATSVTIRQKVGGLVWRYLSRFDEGEVIRWAFRGMLIGTIGVLALDLSELVERNGGLFPPQAIAPSPDQPILPPAVETSDPAETGVDPRQFLTVDEDRLKGAMRFTLGAGGVLAAEGTIDPGAATRFAEEIAARGEYVTTVALNSPGGSLDDAMAMARLIRDKELGTEVADGALCASSCPLVFAGGATRRAGEKAAIGVHQFYSAGSTEGLAPAQAMSDAQATTARITRLLAELDVDPAMWLHALDTPPRQLYYFSREELESYRIVTGSAPVAARK</sequence>
<dbReference type="EMBL" id="FXBL01000004">
    <property type="protein sequence ID" value="SMH56779.1"/>
    <property type="molecule type" value="Genomic_DNA"/>
</dbReference>
<organism evidence="2 3">
    <name type="scientific">Mesorhizobium australicum</name>
    <dbReference type="NCBI Taxonomy" id="536018"/>
    <lineage>
        <taxon>Bacteria</taxon>
        <taxon>Pseudomonadati</taxon>
        <taxon>Pseudomonadota</taxon>
        <taxon>Alphaproteobacteria</taxon>
        <taxon>Hyphomicrobiales</taxon>
        <taxon>Phyllobacteriaceae</taxon>
        <taxon>Mesorhizobium</taxon>
    </lineage>
</organism>
<dbReference type="Proteomes" id="UP000193083">
    <property type="component" value="Unassembled WGS sequence"/>
</dbReference>
<dbReference type="AlphaFoldDB" id="A0A1X7PY91"/>
<reference evidence="2 3" key="1">
    <citation type="submission" date="2017-04" db="EMBL/GenBank/DDBJ databases">
        <authorList>
            <person name="Afonso C.L."/>
            <person name="Miller P.J."/>
            <person name="Scott M.A."/>
            <person name="Spackman E."/>
            <person name="Goraichik I."/>
            <person name="Dimitrov K.M."/>
            <person name="Suarez D.L."/>
            <person name="Swayne D.E."/>
        </authorList>
    </citation>
    <scope>NUCLEOTIDE SEQUENCE [LARGE SCALE GENOMIC DNA]</scope>
    <source>
        <strain evidence="2 3">B5P</strain>
    </source>
</reference>
<feature type="region of interest" description="Disordered" evidence="1">
    <location>
        <begin position="65"/>
        <end position="90"/>
    </location>
</feature>
<evidence type="ECO:0000256" key="1">
    <source>
        <dbReference type="SAM" id="MobiDB-lite"/>
    </source>
</evidence>
<dbReference type="RefSeq" id="WP_085467163.1">
    <property type="nucleotide sequence ID" value="NZ_FXBL01000004.1"/>
</dbReference>